<dbReference type="GeneID" id="37260907"/>
<name>A0A2L2TSH2_9HYPO</name>
<dbReference type="AlphaFoldDB" id="A0A2L2TSH2"/>
<sequence>MDSFSENDIQDYPEALAPLPIERSAEMPMLWDEEHIRLTDFCARSESLYETYLQLPVVAAALENNQTLKDNNVSVADTVAALTRADWSMLELLHSMDLEVVQSIVNNTFAYDVVQRNITCFPMPRRATDVIPGVHVIGLSLEQYCGQFLNTKEIERLFEQMKEYVAGYKANVKYQSAPTTLSKDEKLARHHVNRVDKHAAGEFVKDIPAFITRGEDIPSIEALIKTFEKMCDRSLDSTGLTRMLQSPLYVDCSTNLYNSVAVYGEDNVRNITRPLGHTVSILRKLGHKAELTIGNVVRVWKSDQLPKAEQLVTNLAGSLVYQHEFNAIEEGATSHGTITDDEGLRTNTAYLFSGIRIFDSNLRDSLEEAALCERYLKDMNRVNAHLIEIIDFLDECTKELESLPPDFQWNETLSEFEKLIQKLNKDVEDMEGALKFWKLILDIQNIVIKETGRALPLGLGSD</sequence>
<evidence type="ECO:0000313" key="1">
    <source>
        <dbReference type="EMBL" id="CEI69191.1"/>
    </source>
</evidence>
<dbReference type="Proteomes" id="UP000245910">
    <property type="component" value="Chromosome III"/>
</dbReference>
<keyword evidence="2" id="KW-1185">Reference proteome</keyword>
<dbReference type="STRING" id="56646.A0A2L2TSH2"/>
<dbReference type="RefSeq" id="XP_025592906.1">
    <property type="nucleotide sequence ID" value="XM_025738113.2"/>
</dbReference>
<accession>A0A2L2TSH2</accession>
<dbReference type="OrthoDB" id="5220943at2759"/>
<dbReference type="KEGG" id="fvn:FVRRES_09268"/>
<reference evidence="2" key="1">
    <citation type="submission" date="2014-10" db="EMBL/GenBank/DDBJ databases">
        <authorList>
            <person name="King R."/>
        </authorList>
    </citation>
    <scope>NUCLEOTIDE SEQUENCE [LARGE SCALE GENOMIC DNA]</scope>
    <source>
        <strain evidence="2">A3/5</strain>
    </source>
</reference>
<evidence type="ECO:0000313" key="2">
    <source>
        <dbReference type="Proteomes" id="UP000245910"/>
    </source>
</evidence>
<proteinExistence type="predicted"/>
<protein>
    <submittedName>
        <fullName evidence="1">Uncharacterized protein</fullName>
    </submittedName>
</protein>
<organism evidence="1 2">
    <name type="scientific">Fusarium venenatum</name>
    <dbReference type="NCBI Taxonomy" id="56646"/>
    <lineage>
        <taxon>Eukaryota</taxon>
        <taxon>Fungi</taxon>
        <taxon>Dikarya</taxon>
        <taxon>Ascomycota</taxon>
        <taxon>Pezizomycotina</taxon>
        <taxon>Sordariomycetes</taxon>
        <taxon>Hypocreomycetidae</taxon>
        <taxon>Hypocreales</taxon>
        <taxon>Nectriaceae</taxon>
        <taxon>Fusarium</taxon>
    </lineage>
</organism>
<dbReference type="EMBL" id="LN649231">
    <property type="protein sequence ID" value="CEI69191.1"/>
    <property type="molecule type" value="Genomic_DNA"/>
</dbReference>